<keyword evidence="2" id="KW-0732">Signal</keyword>
<evidence type="ECO:0000256" key="1">
    <source>
        <dbReference type="SAM" id="MobiDB-lite"/>
    </source>
</evidence>
<accession>A0ABX0Y5A6</accession>
<dbReference type="Proteomes" id="UP000722989">
    <property type="component" value="Unassembled WGS sequence"/>
</dbReference>
<comment type="caution">
    <text evidence="4">The sequence shown here is derived from an EMBL/GenBank/DDBJ whole genome shotgun (WGS) entry which is preliminary data.</text>
</comment>
<evidence type="ECO:0000256" key="2">
    <source>
        <dbReference type="SAM" id="SignalP"/>
    </source>
</evidence>
<proteinExistence type="predicted"/>
<feature type="domain" description="Flp pilus assembly protein RcpC/CpaB" evidence="3">
    <location>
        <begin position="118"/>
        <end position="255"/>
    </location>
</feature>
<dbReference type="PROSITE" id="PS51257">
    <property type="entry name" value="PROKAR_LIPOPROTEIN"/>
    <property type="match status" value="1"/>
</dbReference>
<feature type="compositionally biased region" description="Low complexity" evidence="1">
    <location>
        <begin position="202"/>
        <end position="223"/>
    </location>
</feature>
<dbReference type="Pfam" id="PF16976">
    <property type="entry name" value="RcpC"/>
    <property type="match status" value="1"/>
</dbReference>
<organism evidence="4 5">
    <name type="scientific">Planosporangium thailandense</name>
    <dbReference type="NCBI Taxonomy" id="765197"/>
    <lineage>
        <taxon>Bacteria</taxon>
        <taxon>Bacillati</taxon>
        <taxon>Actinomycetota</taxon>
        <taxon>Actinomycetes</taxon>
        <taxon>Micromonosporales</taxon>
        <taxon>Micromonosporaceae</taxon>
        <taxon>Planosporangium</taxon>
    </lineage>
</organism>
<evidence type="ECO:0000313" key="4">
    <source>
        <dbReference type="EMBL" id="NJC73590.1"/>
    </source>
</evidence>
<feature type="chain" id="PRO_5045460870" description="Flp pilus assembly protein RcpC/CpaB domain-containing protein" evidence="2">
    <location>
        <begin position="27"/>
        <end position="275"/>
    </location>
</feature>
<name>A0ABX0Y5A6_9ACTN</name>
<evidence type="ECO:0000313" key="5">
    <source>
        <dbReference type="Proteomes" id="UP000722989"/>
    </source>
</evidence>
<protein>
    <recommendedName>
        <fullName evidence="3">Flp pilus assembly protein RcpC/CpaB domain-containing protein</fullName>
    </recommendedName>
</protein>
<gene>
    <name evidence="4" type="ORF">HC031_28255</name>
</gene>
<feature type="signal peptide" evidence="2">
    <location>
        <begin position="1"/>
        <end position="26"/>
    </location>
</feature>
<dbReference type="EMBL" id="JAATVY010000032">
    <property type="protein sequence ID" value="NJC73590.1"/>
    <property type="molecule type" value="Genomic_DNA"/>
</dbReference>
<dbReference type="InterPro" id="IPR031571">
    <property type="entry name" value="RcpC_dom"/>
</dbReference>
<evidence type="ECO:0000259" key="3">
    <source>
        <dbReference type="Pfam" id="PF16976"/>
    </source>
</evidence>
<keyword evidence="5" id="KW-1185">Reference proteome</keyword>
<feature type="region of interest" description="Disordered" evidence="1">
    <location>
        <begin position="195"/>
        <end position="223"/>
    </location>
</feature>
<dbReference type="RefSeq" id="WP_167928492.1">
    <property type="nucleotide sequence ID" value="NZ_JAATVY010000032.1"/>
</dbReference>
<reference evidence="4 5" key="1">
    <citation type="submission" date="2020-03" db="EMBL/GenBank/DDBJ databases">
        <title>WGS of the type strain of Planosporangium spp.</title>
        <authorList>
            <person name="Thawai C."/>
        </authorList>
    </citation>
    <scope>NUCLEOTIDE SEQUENCE [LARGE SCALE GENOMIC DNA]</scope>
    <source>
        <strain evidence="4 5">TBRC 5610</strain>
    </source>
</reference>
<sequence length="275" mass="27761">MKRSFFAALVAVALAAVGCAALLAYAHTADKRALDGQKGVRVLVASKKIPAGTTGQAIRDGGYTEVVTMPAATVPADALSTIDGSLLAQAVTADQQPRQLLLRGVFDAPATRRAGLPVPDGMLAVSVSMRVPAEVAGYVQPGQEVAVFDTFTVNESKSPDRVPAGDGLSTGHGYNQATRLLLPKVEILAIGGRGTPGAADVGPRPTATPSAGGAAGSQSGQPADGGSVLVTVAVNQDQAQRLVHSAQTGALYLALLGDGAEAKPGPGVDNYSLFQ</sequence>